<accession>A0A812BF29</accession>
<evidence type="ECO:0000313" key="1">
    <source>
        <dbReference type="EMBL" id="CAE1226874.1"/>
    </source>
</evidence>
<reference evidence="1" key="1">
    <citation type="submission" date="2021-01" db="EMBL/GenBank/DDBJ databases">
        <authorList>
            <person name="Li R."/>
            <person name="Bekaert M."/>
        </authorList>
    </citation>
    <scope>NUCLEOTIDE SEQUENCE</scope>
    <source>
        <strain evidence="1">Farmed</strain>
    </source>
</reference>
<dbReference type="EMBL" id="CAHIKZ030000567">
    <property type="protein sequence ID" value="CAE1226874.1"/>
    <property type="molecule type" value="Genomic_DNA"/>
</dbReference>
<proteinExistence type="predicted"/>
<protein>
    <submittedName>
        <fullName evidence="1">Uncharacterized protein</fullName>
    </submittedName>
</protein>
<dbReference type="Proteomes" id="UP000597762">
    <property type="component" value="Unassembled WGS sequence"/>
</dbReference>
<name>A0A812BF29_ACAPH</name>
<gene>
    <name evidence="1" type="ORF">SPHA_16197</name>
</gene>
<sequence>MRRIAADIADICADTSGIIYMPNSNGAACKELTSMTNNQKRWHIELVYSVSTANSSWRQRASLHGLLAPMRRFFLNQNLPRGTHHYTRSTPSHVYFSNFIDIFSSLFVHLYACRRLSYLLRTGGRTFISRASFGKKFTLSPALPLGVRSPPPALPLGESSPPPHLRFVRQKVHPPALRAAEGSPACASCGRRFTRLRENVHPPALMWEKVHLCERAGD</sequence>
<dbReference type="AlphaFoldDB" id="A0A812BF29"/>
<comment type="caution">
    <text evidence="1">The sequence shown here is derived from an EMBL/GenBank/DDBJ whole genome shotgun (WGS) entry which is preliminary data.</text>
</comment>
<evidence type="ECO:0000313" key="2">
    <source>
        <dbReference type="Proteomes" id="UP000597762"/>
    </source>
</evidence>
<organism evidence="1 2">
    <name type="scientific">Acanthosepion pharaonis</name>
    <name type="common">Pharaoh cuttlefish</name>
    <name type="synonym">Sepia pharaonis</name>
    <dbReference type="NCBI Taxonomy" id="158019"/>
    <lineage>
        <taxon>Eukaryota</taxon>
        <taxon>Metazoa</taxon>
        <taxon>Spiralia</taxon>
        <taxon>Lophotrochozoa</taxon>
        <taxon>Mollusca</taxon>
        <taxon>Cephalopoda</taxon>
        <taxon>Coleoidea</taxon>
        <taxon>Decapodiformes</taxon>
        <taxon>Sepiida</taxon>
        <taxon>Sepiina</taxon>
        <taxon>Sepiidae</taxon>
        <taxon>Acanthosepion</taxon>
    </lineage>
</organism>
<keyword evidence="2" id="KW-1185">Reference proteome</keyword>